<feature type="region of interest" description="Disordered" evidence="1">
    <location>
        <begin position="39"/>
        <end position="64"/>
    </location>
</feature>
<accession>A0A517N2E0</accession>
<gene>
    <name evidence="2" type="ORF">HG15A2_46370</name>
</gene>
<dbReference type="Proteomes" id="UP000319852">
    <property type="component" value="Chromosome"/>
</dbReference>
<proteinExistence type="predicted"/>
<reference evidence="2 3" key="1">
    <citation type="submission" date="2019-02" db="EMBL/GenBank/DDBJ databases">
        <title>Deep-cultivation of Planctomycetes and their phenomic and genomic characterization uncovers novel biology.</title>
        <authorList>
            <person name="Wiegand S."/>
            <person name="Jogler M."/>
            <person name="Boedeker C."/>
            <person name="Pinto D."/>
            <person name="Vollmers J."/>
            <person name="Rivas-Marin E."/>
            <person name="Kohn T."/>
            <person name="Peeters S.H."/>
            <person name="Heuer A."/>
            <person name="Rast P."/>
            <person name="Oberbeckmann S."/>
            <person name="Bunk B."/>
            <person name="Jeske O."/>
            <person name="Meyerdierks A."/>
            <person name="Storesund J.E."/>
            <person name="Kallscheuer N."/>
            <person name="Luecker S."/>
            <person name="Lage O.M."/>
            <person name="Pohl T."/>
            <person name="Merkel B.J."/>
            <person name="Hornburger P."/>
            <person name="Mueller R.-W."/>
            <person name="Bruemmer F."/>
            <person name="Labrenz M."/>
            <person name="Spormann A.M."/>
            <person name="Op den Camp H."/>
            <person name="Overmann J."/>
            <person name="Amann R."/>
            <person name="Jetten M.S.M."/>
            <person name="Mascher T."/>
            <person name="Medema M.H."/>
            <person name="Devos D.P."/>
            <person name="Kaster A.-K."/>
            <person name="Ovreas L."/>
            <person name="Rohde M."/>
            <person name="Galperin M.Y."/>
            <person name="Jogler C."/>
        </authorList>
    </citation>
    <scope>NUCLEOTIDE SEQUENCE [LARGE SCALE GENOMIC DNA]</scope>
    <source>
        <strain evidence="2 3">HG15A2</strain>
    </source>
</reference>
<evidence type="ECO:0000313" key="3">
    <source>
        <dbReference type="Proteomes" id="UP000319852"/>
    </source>
</evidence>
<evidence type="ECO:0000313" key="2">
    <source>
        <dbReference type="EMBL" id="QDT01295.1"/>
    </source>
</evidence>
<dbReference type="EMBL" id="CP036263">
    <property type="protein sequence ID" value="QDT01295.1"/>
    <property type="molecule type" value="Genomic_DNA"/>
</dbReference>
<protein>
    <submittedName>
        <fullName evidence="2">Uncharacterized protein</fullName>
    </submittedName>
</protein>
<keyword evidence="3" id="KW-1185">Reference proteome</keyword>
<dbReference type="KEGG" id="amob:HG15A2_46370"/>
<dbReference type="AlphaFoldDB" id="A0A517N2E0"/>
<organism evidence="2 3">
    <name type="scientific">Adhaeretor mobilis</name>
    <dbReference type="NCBI Taxonomy" id="1930276"/>
    <lineage>
        <taxon>Bacteria</taxon>
        <taxon>Pseudomonadati</taxon>
        <taxon>Planctomycetota</taxon>
        <taxon>Planctomycetia</taxon>
        <taxon>Pirellulales</taxon>
        <taxon>Lacipirellulaceae</taxon>
        <taxon>Adhaeretor</taxon>
    </lineage>
</organism>
<name>A0A517N2E0_9BACT</name>
<evidence type="ECO:0000256" key="1">
    <source>
        <dbReference type="SAM" id="MobiDB-lite"/>
    </source>
</evidence>
<feature type="compositionally biased region" description="Basic and acidic residues" evidence="1">
    <location>
        <begin position="55"/>
        <end position="64"/>
    </location>
</feature>
<sequence>MRSVSRDTSSGMRAAYSNGLLGQVSGPLAARGLQTLHSTPAPSCAAHTDTSPLQHYEEKKRNEEKVSVLPQIMELCEKTRLPPILCP</sequence>